<comment type="subunit">
    <text evidence="1">Component of the TIM23 complex.</text>
</comment>
<dbReference type="SUPFAM" id="SSF56784">
    <property type="entry name" value="HAD-like"/>
    <property type="match status" value="1"/>
</dbReference>
<keyword evidence="1" id="KW-0809">Transit peptide</keyword>
<keyword evidence="1" id="KW-0811">Translocation</keyword>
<dbReference type="SMART" id="SM00577">
    <property type="entry name" value="CPDc"/>
    <property type="match status" value="1"/>
</dbReference>
<dbReference type="EMBL" id="JASJQH010008853">
    <property type="protein sequence ID" value="KAK9686320.1"/>
    <property type="molecule type" value="Genomic_DNA"/>
</dbReference>
<protein>
    <recommendedName>
        <fullName evidence="1">Mitochondrial import inner membrane translocase subunit TIM50</fullName>
    </recommendedName>
</protein>
<name>A0ABR2VNE5_9FUNG</name>
<dbReference type="InterPro" id="IPR036412">
    <property type="entry name" value="HAD-like_sf"/>
</dbReference>
<dbReference type="InterPro" id="IPR023214">
    <property type="entry name" value="HAD_sf"/>
</dbReference>
<comment type="caution">
    <text evidence="3">The sequence shown here is derived from an EMBL/GenBank/DDBJ whole genome shotgun (WGS) entry which is preliminary data.</text>
</comment>
<evidence type="ECO:0000313" key="4">
    <source>
        <dbReference type="Proteomes" id="UP001479436"/>
    </source>
</evidence>
<dbReference type="PROSITE" id="PS50969">
    <property type="entry name" value="FCP1"/>
    <property type="match status" value="1"/>
</dbReference>
<keyword evidence="1" id="KW-0496">Mitochondrion</keyword>
<comment type="similarity">
    <text evidence="1">Belongs to the TIM50 family.</text>
</comment>
<dbReference type="PANTHER" id="PTHR12210">
    <property type="entry name" value="DULLARD PROTEIN PHOSPHATASE"/>
    <property type="match status" value="1"/>
</dbReference>
<sequence length="284" mass="32568">METIAVDCPPVVDVAEAAGDIKKSVDKSVNGNTLDTHVDASKAIPYGVDVTADPALTGYYKVSDFEKLKEWMVRWFPSSTIPATIERSKILVLDLDDTLISYRIGASRDAYWHREGRSISFRPFLKLFLQAMCQYYAAVDIFTSSRAPYAEYVTREINEFIQEEGENYKIRRVFSRDDCIIDNGERRKDLIQTHGMPLSSIVLVDDDPYYSVLSQNNNVLHLPGWEKVNGDTWLIDSIPFLAHLSQCESIEREIEMFKKIWNKHEFVKTATSTMDNSANFPMYY</sequence>
<reference evidence="3 4" key="1">
    <citation type="submission" date="2023-04" db="EMBL/GenBank/DDBJ databases">
        <title>Genome of Basidiobolus ranarum AG-B5.</title>
        <authorList>
            <person name="Stajich J.E."/>
            <person name="Carter-House D."/>
            <person name="Gryganskyi A."/>
        </authorList>
    </citation>
    <scope>NUCLEOTIDE SEQUENCE [LARGE SCALE GENOMIC DNA]</scope>
    <source>
        <strain evidence="3 4">AG-B5</strain>
    </source>
</reference>
<evidence type="ECO:0000259" key="2">
    <source>
        <dbReference type="PROSITE" id="PS50969"/>
    </source>
</evidence>
<evidence type="ECO:0000256" key="1">
    <source>
        <dbReference type="RuleBase" id="RU365079"/>
    </source>
</evidence>
<dbReference type="InterPro" id="IPR050365">
    <property type="entry name" value="TIM50"/>
</dbReference>
<dbReference type="Pfam" id="PF03031">
    <property type="entry name" value="NIF"/>
    <property type="match status" value="1"/>
</dbReference>
<evidence type="ECO:0000313" key="3">
    <source>
        <dbReference type="EMBL" id="KAK9686320.1"/>
    </source>
</evidence>
<dbReference type="InterPro" id="IPR004274">
    <property type="entry name" value="FCP1_dom"/>
</dbReference>
<keyword evidence="4" id="KW-1185">Reference proteome</keyword>
<organism evidence="3 4">
    <name type="scientific">Basidiobolus ranarum</name>
    <dbReference type="NCBI Taxonomy" id="34480"/>
    <lineage>
        <taxon>Eukaryota</taxon>
        <taxon>Fungi</taxon>
        <taxon>Fungi incertae sedis</taxon>
        <taxon>Zoopagomycota</taxon>
        <taxon>Entomophthoromycotina</taxon>
        <taxon>Basidiobolomycetes</taxon>
        <taxon>Basidiobolales</taxon>
        <taxon>Basidiobolaceae</taxon>
        <taxon>Basidiobolus</taxon>
    </lineage>
</organism>
<comment type="function">
    <text evidence="1">Essential component of the TIM23 complex, a complex that mediates the translocation of transit peptide-containing proteins across the mitochondrial inner membrane.</text>
</comment>
<feature type="domain" description="FCP1 homology" evidence="2">
    <location>
        <begin position="84"/>
        <end position="244"/>
    </location>
</feature>
<accession>A0ABR2VNE5</accession>
<dbReference type="Gene3D" id="3.40.50.1000">
    <property type="entry name" value="HAD superfamily/HAD-like"/>
    <property type="match status" value="1"/>
</dbReference>
<gene>
    <name evidence="3" type="ORF">K7432_015201</name>
</gene>
<proteinExistence type="inferred from homology"/>
<keyword evidence="1" id="KW-0653">Protein transport</keyword>
<dbReference type="Proteomes" id="UP001479436">
    <property type="component" value="Unassembled WGS sequence"/>
</dbReference>
<keyword evidence="1" id="KW-0813">Transport</keyword>
<comment type="subcellular location">
    <subcellularLocation>
        <location evidence="1">Mitochondrion inner membrane</location>
        <topology evidence="1">Single-pass membrane protein</topology>
    </subcellularLocation>
</comment>